<dbReference type="InterPro" id="IPR035965">
    <property type="entry name" value="PAS-like_dom_sf"/>
</dbReference>
<keyword evidence="5" id="KW-0418">Kinase</keyword>
<gene>
    <name evidence="7" type="ORF">ACFQE1_20195</name>
</gene>
<evidence type="ECO:0000259" key="6">
    <source>
        <dbReference type="PROSITE" id="PS50112"/>
    </source>
</evidence>
<protein>
    <recommendedName>
        <fullName evidence="2">histidine kinase</fullName>
        <ecNumber evidence="2">2.7.13.3</ecNumber>
    </recommendedName>
</protein>
<dbReference type="InterPro" id="IPR000014">
    <property type="entry name" value="PAS"/>
</dbReference>
<dbReference type="SUPFAM" id="SSF47384">
    <property type="entry name" value="Homodimeric domain of signal transducing histidine kinase"/>
    <property type="match status" value="1"/>
</dbReference>
<dbReference type="InterPro" id="IPR003661">
    <property type="entry name" value="HisK_dim/P_dom"/>
</dbReference>
<dbReference type="SUPFAM" id="SSF55785">
    <property type="entry name" value="PYP-like sensor domain (PAS domain)"/>
    <property type="match status" value="1"/>
</dbReference>
<dbReference type="Pfam" id="PF13426">
    <property type="entry name" value="PAS_9"/>
    <property type="match status" value="1"/>
</dbReference>
<dbReference type="PROSITE" id="PS50112">
    <property type="entry name" value="PAS"/>
    <property type="match status" value="1"/>
</dbReference>
<dbReference type="SMART" id="SM00091">
    <property type="entry name" value="PAS"/>
    <property type="match status" value="1"/>
</dbReference>
<dbReference type="PANTHER" id="PTHR43304:SF1">
    <property type="entry name" value="PAC DOMAIN-CONTAINING PROTEIN"/>
    <property type="match status" value="1"/>
</dbReference>
<proteinExistence type="predicted"/>
<dbReference type="InterPro" id="IPR036097">
    <property type="entry name" value="HisK_dim/P_sf"/>
</dbReference>
<keyword evidence="3" id="KW-0597">Phosphoprotein</keyword>
<dbReference type="Proteomes" id="UP001596328">
    <property type="component" value="Unassembled WGS sequence"/>
</dbReference>
<sequence>LSVPVGDAAVFQAVSHTDEAFDETDLELAELLAAHVAATLDRIEAESRLRTERDRLDALFGNIPDAAIAFEFRDGVPVATRVNDAFERTFGYSSAEVVGEDVDEFIVPADRSEQAVDYNRSLQAGENVRAEVRRLTVEGPRDFLLYVVPLALGEANVAGYAIYSDLTELKERERELRRQNERLEEFAGVVSHDLRNPLNVADGYLELAREEREDPNLARAAD</sequence>
<organism evidence="7 8">
    <name type="scientific">Halobium palmae</name>
    <dbReference type="NCBI Taxonomy" id="1776492"/>
    <lineage>
        <taxon>Archaea</taxon>
        <taxon>Methanobacteriati</taxon>
        <taxon>Methanobacteriota</taxon>
        <taxon>Stenosarchaea group</taxon>
        <taxon>Halobacteria</taxon>
        <taxon>Halobacteriales</taxon>
        <taxon>Haloferacaceae</taxon>
        <taxon>Halobium</taxon>
    </lineage>
</organism>
<comment type="caution">
    <text evidence="7">The sequence shown here is derived from an EMBL/GenBank/DDBJ whole genome shotgun (WGS) entry which is preliminary data.</text>
</comment>
<dbReference type="EMBL" id="JBHSWU010001281">
    <property type="protein sequence ID" value="MFC6726644.1"/>
    <property type="molecule type" value="Genomic_DNA"/>
</dbReference>
<evidence type="ECO:0000256" key="4">
    <source>
        <dbReference type="ARBA" id="ARBA00022679"/>
    </source>
</evidence>
<comment type="catalytic activity">
    <reaction evidence="1">
        <text>ATP + protein L-histidine = ADP + protein N-phospho-L-histidine.</text>
        <dbReference type="EC" id="2.7.13.3"/>
    </reaction>
</comment>
<feature type="non-terminal residue" evidence="7">
    <location>
        <position position="1"/>
    </location>
</feature>
<dbReference type="CDD" id="cd00130">
    <property type="entry name" value="PAS"/>
    <property type="match status" value="1"/>
</dbReference>
<dbReference type="CDD" id="cd00082">
    <property type="entry name" value="HisKA"/>
    <property type="match status" value="1"/>
</dbReference>
<dbReference type="Gene3D" id="3.30.450.20">
    <property type="entry name" value="PAS domain"/>
    <property type="match status" value="1"/>
</dbReference>
<dbReference type="AlphaFoldDB" id="A0ABD5S4L7"/>
<evidence type="ECO:0000256" key="2">
    <source>
        <dbReference type="ARBA" id="ARBA00012438"/>
    </source>
</evidence>
<dbReference type="Pfam" id="PF00512">
    <property type="entry name" value="HisKA"/>
    <property type="match status" value="1"/>
</dbReference>
<feature type="domain" description="PAS" evidence="6">
    <location>
        <begin position="52"/>
        <end position="125"/>
    </location>
</feature>
<dbReference type="EC" id="2.7.13.3" evidence="2"/>
<evidence type="ECO:0000256" key="5">
    <source>
        <dbReference type="ARBA" id="ARBA00022777"/>
    </source>
</evidence>
<evidence type="ECO:0000313" key="8">
    <source>
        <dbReference type="Proteomes" id="UP001596328"/>
    </source>
</evidence>
<name>A0ABD5S4L7_9EURY</name>
<dbReference type="NCBIfam" id="TIGR00229">
    <property type="entry name" value="sensory_box"/>
    <property type="match status" value="1"/>
</dbReference>
<keyword evidence="8" id="KW-1185">Reference proteome</keyword>
<dbReference type="GO" id="GO:0004673">
    <property type="term" value="F:protein histidine kinase activity"/>
    <property type="evidence" value="ECO:0007669"/>
    <property type="project" value="UniProtKB-EC"/>
</dbReference>
<evidence type="ECO:0000256" key="3">
    <source>
        <dbReference type="ARBA" id="ARBA00022553"/>
    </source>
</evidence>
<evidence type="ECO:0000256" key="1">
    <source>
        <dbReference type="ARBA" id="ARBA00000085"/>
    </source>
</evidence>
<dbReference type="Gene3D" id="1.10.287.130">
    <property type="match status" value="1"/>
</dbReference>
<keyword evidence="4" id="KW-0808">Transferase</keyword>
<feature type="non-terminal residue" evidence="7">
    <location>
        <position position="222"/>
    </location>
</feature>
<dbReference type="InterPro" id="IPR052162">
    <property type="entry name" value="Sensor_kinase/Photoreceptor"/>
</dbReference>
<evidence type="ECO:0000313" key="7">
    <source>
        <dbReference type="EMBL" id="MFC6726644.1"/>
    </source>
</evidence>
<reference evidence="7 8" key="1">
    <citation type="journal article" date="2019" name="Int. J. Syst. Evol. Microbiol.">
        <title>The Global Catalogue of Microorganisms (GCM) 10K type strain sequencing project: providing services to taxonomists for standard genome sequencing and annotation.</title>
        <authorList>
            <consortium name="The Broad Institute Genomics Platform"/>
            <consortium name="The Broad Institute Genome Sequencing Center for Infectious Disease"/>
            <person name="Wu L."/>
            <person name="Ma J."/>
        </authorList>
    </citation>
    <scope>NUCLEOTIDE SEQUENCE [LARGE SCALE GENOMIC DNA]</scope>
    <source>
        <strain evidence="7 8">NBRC 111368</strain>
    </source>
</reference>
<dbReference type="PANTHER" id="PTHR43304">
    <property type="entry name" value="PHYTOCHROME-LIKE PROTEIN CPH1"/>
    <property type="match status" value="1"/>
</dbReference>
<accession>A0ABD5S4L7</accession>